<evidence type="ECO:0000256" key="1">
    <source>
        <dbReference type="SAM" id="Phobius"/>
    </source>
</evidence>
<reference evidence="2 3" key="1">
    <citation type="submission" date="2017-06" db="EMBL/GenBank/DDBJ databases">
        <title>Neisseria chenwenguii sp. nov., isolated from the intestinal contents of Tibetan Plateau Pika in Yushu, Qinghai Province, China.</title>
        <authorList>
            <person name="Zhang G."/>
        </authorList>
    </citation>
    <scope>NUCLEOTIDE SEQUENCE [LARGE SCALE GENOMIC DNA]</scope>
    <source>
        <strain evidence="2 3">10023</strain>
    </source>
</reference>
<dbReference type="EMBL" id="CP022278">
    <property type="protein sequence ID" value="ASK27691.1"/>
    <property type="molecule type" value="Genomic_DNA"/>
</dbReference>
<gene>
    <name evidence="2" type="ORF">BG910_08030</name>
</gene>
<protein>
    <recommendedName>
        <fullName evidence="4">DUF58 domain-containing protein</fullName>
    </recommendedName>
</protein>
<dbReference type="KEGG" id="nei:BG910_08030"/>
<evidence type="ECO:0008006" key="4">
    <source>
        <dbReference type="Google" id="ProtNLM"/>
    </source>
</evidence>
<proteinExistence type="predicted"/>
<dbReference type="PANTHER" id="PTHR34351">
    <property type="entry name" value="SLR1927 PROTEIN-RELATED"/>
    <property type="match status" value="1"/>
</dbReference>
<name>A0A220S2H9_9NEIS</name>
<evidence type="ECO:0000313" key="2">
    <source>
        <dbReference type="EMBL" id="ASK27691.1"/>
    </source>
</evidence>
<dbReference type="PANTHER" id="PTHR34351:SF1">
    <property type="entry name" value="SLR1927 PROTEIN"/>
    <property type="match status" value="1"/>
</dbReference>
<keyword evidence="1" id="KW-0812">Transmembrane</keyword>
<sequence>MWPSENCPPVAPHEAAALRHIRFRPTRLGLGLAVMVGLLWLVGLNYQANLAYIAAFWLFGFIIAAVMQNLRQLTGLRLEWTMPSEIFAGQPAAFTLNAAGNTRRRHLRLVHNHQENWQQWPLSDGMDSLPQTLTAPMRGYLRLPEIRIATAAPFGICTAEAAWTWHSDKIVFPAPIAHDAPPGFHADESRETQAVFAQSSDDLSHLQAHQDGTSLQHIAWKAYAKTGEMLDKRFESVEQNRGSHIISYRDYPPDSSTDQLAGRLCFRILEAERCGLRYELELPSQTVAPQKGQREMALTALALW</sequence>
<feature type="transmembrane region" description="Helical" evidence="1">
    <location>
        <begin position="28"/>
        <end position="44"/>
    </location>
</feature>
<feature type="transmembrane region" description="Helical" evidence="1">
    <location>
        <begin position="50"/>
        <end position="67"/>
    </location>
</feature>
<dbReference type="AlphaFoldDB" id="A0A220S2H9"/>
<dbReference type="Proteomes" id="UP000198238">
    <property type="component" value="Chromosome"/>
</dbReference>
<accession>A0A220S2H9</accession>
<keyword evidence="1" id="KW-1133">Transmembrane helix</keyword>
<organism evidence="2 3">
    <name type="scientific">Neisseria chenwenguii</name>
    <dbReference type="NCBI Taxonomy" id="1853278"/>
    <lineage>
        <taxon>Bacteria</taxon>
        <taxon>Pseudomonadati</taxon>
        <taxon>Pseudomonadota</taxon>
        <taxon>Betaproteobacteria</taxon>
        <taxon>Neisseriales</taxon>
        <taxon>Neisseriaceae</taxon>
        <taxon>Neisseria</taxon>
    </lineage>
</organism>
<keyword evidence="1" id="KW-0472">Membrane</keyword>
<dbReference type="RefSeq" id="WP_089036386.1">
    <property type="nucleotide sequence ID" value="NZ_CP022278.1"/>
</dbReference>
<evidence type="ECO:0000313" key="3">
    <source>
        <dbReference type="Proteomes" id="UP000198238"/>
    </source>
</evidence>
<keyword evidence="3" id="KW-1185">Reference proteome</keyword>